<dbReference type="Proteomes" id="UP000010483">
    <property type="component" value="Chromosome"/>
</dbReference>
<dbReference type="InterPro" id="IPR008797">
    <property type="entry name" value="PSII_PsbQ"/>
</dbReference>
<sequence length="149" mass="16905">MKKLRPILSLVLVLVTTLLVSCSSPTKAKIPTVYTPEKIEQLQMYRAPIAEAREKMATLEELIQNENWVDTRTFIHGPLGGLRQSMASASTRLLQKDQKTAQSLARELFTHFERIDAAAKERNYNAAQAQYFEAIKDFDAYLDMIPTNS</sequence>
<dbReference type="GO" id="GO:0019898">
    <property type="term" value="C:extrinsic component of membrane"/>
    <property type="evidence" value="ECO:0007669"/>
    <property type="project" value="InterPro"/>
</dbReference>
<dbReference type="STRING" id="292563.Cyast_2233"/>
<evidence type="ECO:0000256" key="3">
    <source>
        <dbReference type="ARBA" id="ARBA00023136"/>
    </source>
</evidence>
<protein>
    <submittedName>
        <fullName evidence="5">Photosystem II protein PsbQ</fullName>
    </submittedName>
</protein>
<dbReference type="GO" id="GO:0009654">
    <property type="term" value="C:photosystem II oxygen evolving complex"/>
    <property type="evidence" value="ECO:0007669"/>
    <property type="project" value="InterPro"/>
</dbReference>
<dbReference type="HOGENOM" id="CLU_118956_0_0_3"/>
<dbReference type="InterPro" id="IPR017487">
    <property type="entry name" value="PSII_PsbQ_cyanobac"/>
</dbReference>
<dbReference type="eggNOG" id="ENOG5032TF7">
    <property type="taxonomic scope" value="Bacteria"/>
</dbReference>
<dbReference type="AlphaFoldDB" id="K9YP20"/>
<evidence type="ECO:0000313" key="5">
    <source>
        <dbReference type="EMBL" id="AFZ48182.1"/>
    </source>
</evidence>
<dbReference type="EMBL" id="CP003940">
    <property type="protein sequence ID" value="AFZ48182.1"/>
    <property type="molecule type" value="Genomic_DNA"/>
</dbReference>
<dbReference type="BioCyc" id="CSTA292563:G1353-2237-MONOMER"/>
<dbReference type="KEGG" id="csn:Cyast_2233"/>
<dbReference type="GO" id="GO:0005509">
    <property type="term" value="F:calcium ion binding"/>
    <property type="evidence" value="ECO:0007669"/>
    <property type="project" value="InterPro"/>
</dbReference>
<keyword evidence="3" id="KW-0472">Membrane</keyword>
<dbReference type="GO" id="GO:0015979">
    <property type="term" value="P:photosynthesis"/>
    <property type="evidence" value="ECO:0007669"/>
    <property type="project" value="InterPro"/>
</dbReference>
<evidence type="ECO:0000313" key="6">
    <source>
        <dbReference type="Proteomes" id="UP000010483"/>
    </source>
</evidence>
<accession>K9YP20</accession>
<organism evidence="5 6">
    <name type="scientific">Cyanobacterium stanieri (strain ATCC 29140 / PCC 7202)</name>
    <dbReference type="NCBI Taxonomy" id="292563"/>
    <lineage>
        <taxon>Bacteria</taxon>
        <taxon>Bacillati</taxon>
        <taxon>Cyanobacteriota</taxon>
        <taxon>Cyanophyceae</taxon>
        <taxon>Oscillatoriophycideae</taxon>
        <taxon>Chroococcales</taxon>
        <taxon>Geminocystaceae</taxon>
        <taxon>Cyanobacterium</taxon>
    </lineage>
</organism>
<comment type="subcellular location">
    <subcellularLocation>
        <location evidence="1">Membrane</location>
    </subcellularLocation>
</comment>
<evidence type="ECO:0000256" key="4">
    <source>
        <dbReference type="SAM" id="SignalP"/>
    </source>
</evidence>
<dbReference type="SUPFAM" id="SSF101112">
    <property type="entry name" value="Oxygen-evolving enhancer protein 3"/>
    <property type="match status" value="1"/>
</dbReference>
<keyword evidence="2" id="KW-0793">Thylakoid</keyword>
<keyword evidence="4" id="KW-0732">Signal</keyword>
<dbReference type="NCBIfam" id="TIGR03042">
    <property type="entry name" value="PS_II_psbQ_bact"/>
    <property type="match status" value="1"/>
</dbReference>
<dbReference type="InterPro" id="IPR023222">
    <property type="entry name" value="PsbQ-like_dom_sf"/>
</dbReference>
<dbReference type="Pfam" id="PF05757">
    <property type="entry name" value="PsbQ"/>
    <property type="match status" value="1"/>
</dbReference>
<dbReference type="PROSITE" id="PS51257">
    <property type="entry name" value="PROKAR_LIPOPROTEIN"/>
    <property type="match status" value="1"/>
</dbReference>
<evidence type="ECO:0000256" key="1">
    <source>
        <dbReference type="ARBA" id="ARBA00004370"/>
    </source>
</evidence>
<keyword evidence="6" id="KW-1185">Reference proteome</keyword>
<name>K9YP20_CYASC</name>
<feature type="chain" id="PRO_5003938442" evidence="4">
    <location>
        <begin position="29"/>
        <end position="149"/>
    </location>
</feature>
<dbReference type="Gene3D" id="1.20.120.290">
    <property type="entry name" value="Oxygen-evolving enhancer protein 3 (PsbQ), four-helix up-down bundle"/>
    <property type="match status" value="1"/>
</dbReference>
<dbReference type="PATRIC" id="fig|292563.3.peg.2331"/>
<feature type="signal peptide" evidence="4">
    <location>
        <begin position="1"/>
        <end position="28"/>
    </location>
</feature>
<gene>
    <name evidence="5" type="ordered locus">Cyast_2233</name>
</gene>
<evidence type="ECO:0000256" key="2">
    <source>
        <dbReference type="ARBA" id="ARBA00023078"/>
    </source>
</evidence>
<reference evidence="6" key="1">
    <citation type="journal article" date="2013" name="Proc. Natl. Acad. Sci. U.S.A.">
        <title>Improving the coverage of the cyanobacterial phylum using diversity-driven genome sequencing.</title>
        <authorList>
            <person name="Shih P.M."/>
            <person name="Wu D."/>
            <person name="Latifi A."/>
            <person name="Axen S.D."/>
            <person name="Fewer D.P."/>
            <person name="Talla E."/>
            <person name="Calteau A."/>
            <person name="Cai F."/>
            <person name="Tandeau de Marsac N."/>
            <person name="Rippka R."/>
            <person name="Herdman M."/>
            <person name="Sivonen K."/>
            <person name="Coursin T."/>
            <person name="Laurent T."/>
            <person name="Goodwin L."/>
            <person name="Nolan M."/>
            <person name="Davenport K.W."/>
            <person name="Han C.S."/>
            <person name="Rubin E.M."/>
            <person name="Eisen J.A."/>
            <person name="Woyke T."/>
            <person name="Gugger M."/>
            <person name="Kerfeld C.A."/>
        </authorList>
    </citation>
    <scope>NUCLEOTIDE SEQUENCE [LARGE SCALE GENOMIC DNA]</scope>
    <source>
        <strain evidence="6">ATCC 29140 / PCC 7202</strain>
    </source>
</reference>
<proteinExistence type="predicted"/>